<dbReference type="Pfam" id="PF13338">
    <property type="entry name" value="AbiEi_4"/>
    <property type="match status" value="1"/>
</dbReference>
<dbReference type="PATRIC" id="fig|477641.3.peg.804"/>
<dbReference type="HOGENOM" id="CLU_1693500_0_0_11"/>
<dbReference type="EMBL" id="FO203431">
    <property type="protein sequence ID" value="CCH86310.1"/>
    <property type="molecule type" value="Genomic_DNA"/>
</dbReference>
<dbReference type="STRING" id="477641.MODMU_0860"/>
<dbReference type="InterPro" id="IPR025159">
    <property type="entry name" value="AbiEi_N"/>
</dbReference>
<evidence type="ECO:0000313" key="2">
    <source>
        <dbReference type="EMBL" id="CCH86310.1"/>
    </source>
</evidence>
<keyword evidence="3" id="KW-1185">Reference proteome</keyword>
<organism evidence="2 3">
    <name type="scientific">Modestobacter italicus (strain DSM 44449 / CECT 9708 / BC 501)</name>
    <dbReference type="NCBI Taxonomy" id="2732864"/>
    <lineage>
        <taxon>Bacteria</taxon>
        <taxon>Bacillati</taxon>
        <taxon>Actinomycetota</taxon>
        <taxon>Actinomycetes</taxon>
        <taxon>Geodermatophilales</taxon>
        <taxon>Geodermatophilaceae</taxon>
        <taxon>Modestobacter</taxon>
    </lineage>
</organism>
<sequence>MHPLLREAADRHRGVFTAADVRRAGLVPVDVQSALRRGEWDRLRQGVYVERAVLRDAIARGPDHRHLLDCVAVLLCLGGRPALSRASAARLSGLLVPSAAVEAAVSLTDEVQWRQGRGYTVMRAGLPADDVLSNGAVRWTGPARTLVDCARAWSL</sequence>
<proteinExistence type="predicted"/>
<name>I4ESE7_MODI5</name>
<dbReference type="KEGG" id="mmar:MODMU_0860"/>
<gene>
    <name evidence="2" type="ordered locus">MODMU_0860</name>
</gene>
<accession>I4ESE7</accession>
<protein>
    <recommendedName>
        <fullName evidence="1">AbiEi antitoxin N-terminal domain-containing protein</fullName>
    </recommendedName>
</protein>
<dbReference type="Proteomes" id="UP000006461">
    <property type="component" value="Chromosome"/>
</dbReference>
<feature type="domain" description="AbiEi antitoxin N-terminal" evidence="1">
    <location>
        <begin position="5"/>
        <end position="49"/>
    </location>
</feature>
<reference evidence="2 3" key="1">
    <citation type="journal article" date="2012" name="J. Bacteriol.">
        <title>Genome Sequence of Radiation-Resistant Modestobacter marinus Strain BC501, a Representative Actinobacterium That Thrives on Calcareous Stone Surfaces.</title>
        <authorList>
            <person name="Normand P."/>
            <person name="Gury J."/>
            <person name="Pujic P."/>
            <person name="Chouaia B."/>
            <person name="Crotti E."/>
            <person name="Brusetti L."/>
            <person name="Daffonchio D."/>
            <person name="Vacherie B."/>
            <person name="Barbe V."/>
            <person name="Medigue C."/>
            <person name="Calteau A."/>
            <person name="Ghodhbane-Gtari F."/>
            <person name="Essoussi I."/>
            <person name="Nouioui I."/>
            <person name="Abbassi-Ghozzi I."/>
            <person name="Gtari M."/>
        </authorList>
    </citation>
    <scope>NUCLEOTIDE SEQUENCE [LARGE SCALE GENOMIC DNA]</scope>
    <source>
        <strain evidence="3">BC 501</strain>
    </source>
</reference>
<dbReference type="eggNOG" id="COG5340">
    <property type="taxonomic scope" value="Bacteria"/>
</dbReference>
<dbReference type="AlphaFoldDB" id="I4ESE7"/>
<evidence type="ECO:0000313" key="3">
    <source>
        <dbReference type="Proteomes" id="UP000006461"/>
    </source>
</evidence>
<evidence type="ECO:0000259" key="1">
    <source>
        <dbReference type="Pfam" id="PF13338"/>
    </source>
</evidence>